<evidence type="ECO:0000313" key="3">
    <source>
        <dbReference type="Proteomes" id="UP000766609"/>
    </source>
</evidence>
<proteinExistence type="predicted"/>
<comment type="caution">
    <text evidence="2">The sequence shown here is derived from an EMBL/GenBank/DDBJ whole genome shotgun (WGS) entry which is preliminary data.</text>
</comment>
<name>A0ABS7N5E1_9BACT</name>
<evidence type="ECO:0000256" key="1">
    <source>
        <dbReference type="SAM" id="SignalP"/>
    </source>
</evidence>
<sequence>MRAMMKSFFLLGMVLILLNSSLKAQQLPQFSQYIFNGLHINPGYAGYKGEPYIQSTYRSQWLNFPGSPSTFSLTADLSANEGTMGFGLSILSDEIGPTNTFSGMLTYAYRIQLGKESFLGLGASFGISEYKIDGSLLDPNDPNDPEIPDGTLNMFTPNLNSGLFFHTPTFYAGFSVFNMIGRKSLEREDLALAYHDFHYFLTFGALFNISDQVAFKPNFLFKEVKGAPTNVDTNVMFLFYERIWFGAAYRSNLKIWNENLQDNLSNRNAIAGILEVFITDRLRLGYAYDHNLNVLQDFRSNSHEFSLGFYMIPRKAVMKNPRWF</sequence>
<dbReference type="EMBL" id="JAHVHP010000002">
    <property type="protein sequence ID" value="MBY5951555.1"/>
    <property type="molecule type" value="Genomic_DNA"/>
</dbReference>
<keyword evidence="1" id="KW-0732">Signal</keyword>
<dbReference type="Proteomes" id="UP000766609">
    <property type="component" value="Unassembled WGS sequence"/>
</dbReference>
<keyword evidence="3" id="KW-1185">Reference proteome</keyword>
<protein>
    <submittedName>
        <fullName evidence="2">Type IX secretion system membrane protein PorP/SprF</fullName>
    </submittedName>
</protein>
<dbReference type="Pfam" id="PF11751">
    <property type="entry name" value="PorP_SprF"/>
    <property type="match status" value="1"/>
</dbReference>
<evidence type="ECO:0000313" key="2">
    <source>
        <dbReference type="EMBL" id="MBY5951555.1"/>
    </source>
</evidence>
<dbReference type="InterPro" id="IPR019861">
    <property type="entry name" value="PorP/SprF_Bacteroidetes"/>
</dbReference>
<organism evidence="2 3">
    <name type="scientific">Algoriphagus marincola</name>
    <dbReference type="NCBI Taxonomy" id="264027"/>
    <lineage>
        <taxon>Bacteria</taxon>
        <taxon>Pseudomonadati</taxon>
        <taxon>Bacteroidota</taxon>
        <taxon>Cytophagia</taxon>
        <taxon>Cytophagales</taxon>
        <taxon>Cyclobacteriaceae</taxon>
        <taxon>Algoriphagus</taxon>
    </lineage>
</organism>
<gene>
    <name evidence="2" type="ORF">KUV23_11255</name>
</gene>
<dbReference type="NCBIfam" id="TIGR03519">
    <property type="entry name" value="T9SS_PorP_fam"/>
    <property type="match status" value="1"/>
</dbReference>
<feature type="chain" id="PRO_5046938106" evidence="1">
    <location>
        <begin position="25"/>
        <end position="324"/>
    </location>
</feature>
<reference evidence="2 3" key="1">
    <citation type="submission" date="2021-06" db="EMBL/GenBank/DDBJ databases">
        <title>44 bacteria genomes isolated from Dapeng, Shenzhen.</title>
        <authorList>
            <person name="Zheng W."/>
            <person name="Yu S."/>
            <person name="Huang Y."/>
        </authorList>
    </citation>
    <scope>NUCLEOTIDE SEQUENCE [LARGE SCALE GENOMIC DNA]</scope>
    <source>
        <strain evidence="2 3">DP5N14-6</strain>
    </source>
</reference>
<accession>A0ABS7N5E1</accession>
<feature type="signal peptide" evidence="1">
    <location>
        <begin position="1"/>
        <end position="24"/>
    </location>
</feature>